<feature type="coiled-coil region" evidence="1">
    <location>
        <begin position="223"/>
        <end position="257"/>
    </location>
</feature>
<evidence type="ECO:0000259" key="4">
    <source>
        <dbReference type="Pfam" id="PF21731"/>
    </source>
</evidence>
<sequence length="693" mass="79296">MHLSVLLGLIFLLSNVIVSVVVSAASDECVLSMVIPRNKIKSSCSDVESLSKLVDKNREDMYDFDKKMKSLKFMLVAEIQSSTEKRMSVTSRINRLEKIINQLIGNPDSSRTGEEHGHRKTDTTSHPHYYGRSSINNHQVKDEALADVPQLETIVEKYTLNAFRNVNNTISQEVDKRFKAYENNFNEDLQRSLDDSIPRDDIVQKHKKGVRAEQPVSSARIMSTVLSAELKELRKNIRELTRKYQEMHKNYYSLEERLRIESNSIQGQLNATKGVTLQVKKKVQTIERTANKTIAEVKMLNKKIPNLEDWRYEINNSVHRANISAMKNIHRMSNQINSSLYEYIDEIMGPLDSKIQEIVIGSQKLEELIYDLKHDLNDTQEKHAGSLDQVQSKIRQIDDGMKLHFLNISQILFTAISALKGTDNQTMEKLQKYNESINIMKGNLLGKIQHVNFTMQLLKSHTKNQSEEMQKQANVIRHLNEILNSTSLRMNAMKKELLQFRTEVLVNSGKWAPYNFSFHDITSDCYGTRYIKKIPYHVGRYVGVILCGQPERYKILLSNRMFSGYLDIADNFGSGDDHCEFVGSSRRTFNCKGSIETKEAFGRSKWGEEPKRQKEVSCEKSIALIIQEALVDTSFYFLTGSPPLLNYIEFGNVNRLMAKFATSLKGFPPVASLYSKTSSQNASVSDVFVHLTK</sequence>
<dbReference type="Proteomes" id="UP001162480">
    <property type="component" value="Chromosome 11"/>
</dbReference>
<feature type="chain" id="PRO_5041469477" description="Target of Nesh-SH3/FNDC1 C-terminal domain-containing protein" evidence="3">
    <location>
        <begin position="20"/>
        <end position="693"/>
    </location>
</feature>
<feature type="domain" description="Target of Nesh-SH3/FNDC1 C-terminal" evidence="4">
    <location>
        <begin position="511"/>
        <end position="614"/>
    </location>
</feature>
<keyword evidence="1" id="KW-0175">Coiled coil</keyword>
<evidence type="ECO:0000256" key="1">
    <source>
        <dbReference type="SAM" id="Coils"/>
    </source>
</evidence>
<evidence type="ECO:0000256" key="2">
    <source>
        <dbReference type="SAM" id="MobiDB-lite"/>
    </source>
</evidence>
<evidence type="ECO:0000313" key="6">
    <source>
        <dbReference type="Proteomes" id="UP001162480"/>
    </source>
</evidence>
<feature type="compositionally biased region" description="Basic and acidic residues" evidence="2">
    <location>
        <begin position="111"/>
        <end position="125"/>
    </location>
</feature>
<accession>A0AA36FAU8</accession>
<keyword evidence="3" id="KW-0732">Signal</keyword>
<feature type="signal peptide" evidence="3">
    <location>
        <begin position="1"/>
        <end position="19"/>
    </location>
</feature>
<evidence type="ECO:0000313" key="5">
    <source>
        <dbReference type="EMBL" id="CAI9730792.1"/>
    </source>
</evidence>
<reference evidence="5" key="1">
    <citation type="submission" date="2023-08" db="EMBL/GenBank/DDBJ databases">
        <authorList>
            <person name="Alioto T."/>
            <person name="Alioto T."/>
            <person name="Gomez Garrido J."/>
        </authorList>
    </citation>
    <scope>NUCLEOTIDE SEQUENCE</scope>
</reference>
<keyword evidence="6" id="KW-1185">Reference proteome</keyword>
<evidence type="ECO:0000256" key="3">
    <source>
        <dbReference type="SAM" id="SignalP"/>
    </source>
</evidence>
<proteinExistence type="predicted"/>
<dbReference type="InterPro" id="IPR049109">
    <property type="entry name" value="TARSH/FNDC1_C"/>
</dbReference>
<dbReference type="Pfam" id="PF21731">
    <property type="entry name" value="TARSH_C"/>
    <property type="match status" value="1"/>
</dbReference>
<dbReference type="AlphaFoldDB" id="A0AA36FAU8"/>
<protein>
    <recommendedName>
        <fullName evidence="4">Target of Nesh-SH3/FNDC1 C-terminal domain-containing protein</fullName>
    </recommendedName>
</protein>
<dbReference type="EMBL" id="OX597824">
    <property type="protein sequence ID" value="CAI9730792.1"/>
    <property type="molecule type" value="Genomic_DNA"/>
</dbReference>
<organism evidence="5 6">
    <name type="scientific">Octopus vulgaris</name>
    <name type="common">Common octopus</name>
    <dbReference type="NCBI Taxonomy" id="6645"/>
    <lineage>
        <taxon>Eukaryota</taxon>
        <taxon>Metazoa</taxon>
        <taxon>Spiralia</taxon>
        <taxon>Lophotrochozoa</taxon>
        <taxon>Mollusca</taxon>
        <taxon>Cephalopoda</taxon>
        <taxon>Coleoidea</taxon>
        <taxon>Octopodiformes</taxon>
        <taxon>Octopoda</taxon>
        <taxon>Incirrata</taxon>
        <taxon>Octopodidae</taxon>
        <taxon>Octopus</taxon>
    </lineage>
</organism>
<feature type="region of interest" description="Disordered" evidence="2">
    <location>
        <begin position="105"/>
        <end position="136"/>
    </location>
</feature>
<name>A0AA36FAU8_OCTVU</name>
<gene>
    <name evidence="5" type="ORF">OCTVUL_1B020335</name>
</gene>